<dbReference type="AlphaFoldDB" id="A0A7M7GG76"/>
<gene>
    <name evidence="3" type="primary">100678984</name>
</gene>
<dbReference type="OrthoDB" id="8023715at2759"/>
<feature type="compositionally biased region" description="Pro residues" evidence="1">
    <location>
        <begin position="78"/>
        <end position="88"/>
    </location>
</feature>
<dbReference type="KEGG" id="nvi:100678984"/>
<proteinExistence type="predicted"/>
<feature type="region of interest" description="Disordered" evidence="1">
    <location>
        <begin position="547"/>
        <end position="681"/>
    </location>
</feature>
<dbReference type="InParanoid" id="A0A7M7GG76"/>
<feature type="region of interest" description="Disordered" evidence="1">
    <location>
        <begin position="242"/>
        <end position="269"/>
    </location>
</feature>
<dbReference type="EnsemblMetazoa" id="XM_003427513">
    <property type="protein sequence ID" value="XP_003427561"/>
    <property type="gene ID" value="LOC100678984"/>
</dbReference>
<feature type="compositionally biased region" description="Polar residues" evidence="1">
    <location>
        <begin position="295"/>
        <end position="325"/>
    </location>
</feature>
<evidence type="ECO:0000313" key="3">
    <source>
        <dbReference type="EnsemblMetazoa" id="XP_003427561"/>
    </source>
</evidence>
<feature type="signal peptide" evidence="2">
    <location>
        <begin position="1"/>
        <end position="22"/>
    </location>
</feature>
<feature type="region of interest" description="Disordered" evidence="1">
    <location>
        <begin position="111"/>
        <end position="143"/>
    </location>
</feature>
<feature type="compositionally biased region" description="Pro residues" evidence="1">
    <location>
        <begin position="118"/>
        <end position="138"/>
    </location>
</feature>
<keyword evidence="2" id="KW-0732">Signal</keyword>
<evidence type="ECO:0000256" key="1">
    <source>
        <dbReference type="SAM" id="MobiDB-lite"/>
    </source>
</evidence>
<feature type="compositionally biased region" description="Low complexity" evidence="1">
    <location>
        <begin position="334"/>
        <end position="354"/>
    </location>
</feature>
<feature type="compositionally biased region" description="Polar residues" evidence="1">
    <location>
        <begin position="257"/>
        <end position="269"/>
    </location>
</feature>
<feature type="region of interest" description="Disordered" evidence="1">
    <location>
        <begin position="172"/>
        <end position="216"/>
    </location>
</feature>
<protein>
    <submittedName>
        <fullName evidence="3">Uncharacterized protein</fullName>
    </submittedName>
</protein>
<sequence length="681" mass="75971">MKKTSWLCWLLALSMLCLQAEAQYKFRRPPLPPPQIFKKSWPPGPRMPPMGNSVHIGPNFPHKRPPLFKPPNYRFRRPPSPPAPPPSPMFNVLSNPYNKSPPLPSNLAIMSNFGSAGVPPPPAQRAPPPLPPPQPTPPKDFQSIGKVPQLFSPEYNRAEVVAAALQTHRAALDDDKGPIHTIPAPNLAPGANGKSYQQQHQQQQQANKPEETPRRPYSVTQVDYATVFNGQDTGILNQRLVPSSHSSSVPQHHQYEVTESNEVNSVPPSSYFTTDFDTAHYSTSIVHDQQANDVYASHPSSSGISRSTQQQQLDSSPSMQANLHSSMHVGGGSSAAQQQQQQHQQQHQQAQGAADLHVGQPVAAGPPMSAAKLYEVLNTFPAQLTEQYSLNQQPQIQQHLLQQQLSEILQGQQDDQSAAVRATFSQPTLHSFNYEEQGSKRQKQQQQNIYIDQNYASGRVTADYSLAPEASEISQQEVNVADPSEQEENNIEFESSLGFVKPTTYFSKSGGEQSVASQFYTTLPNRDAAEKLAALAAAGNVNSQLISQLRAKQQQQQQSKESQQPQSDQPMPANHKDEESEQSSADRFNERQRQKSFYARQKIREEQQARWQEEKDKFQQQSQDGQDNKPLRIFVPEDGSEKEREIAADDYEYESDEADVPRENEPSSEDTNFGSRIVSKN</sequence>
<accession>A0A7M7GG76</accession>
<feature type="compositionally biased region" description="Low complexity" evidence="1">
    <location>
        <begin position="242"/>
        <end position="252"/>
    </location>
</feature>
<evidence type="ECO:0000313" key="4">
    <source>
        <dbReference type="Proteomes" id="UP000002358"/>
    </source>
</evidence>
<feature type="compositionally biased region" description="Acidic residues" evidence="1">
    <location>
        <begin position="648"/>
        <end position="658"/>
    </location>
</feature>
<feature type="compositionally biased region" description="Low complexity" evidence="1">
    <location>
        <begin position="547"/>
        <end position="569"/>
    </location>
</feature>
<dbReference type="OMA" id="HRISMGN"/>
<feature type="region of interest" description="Disordered" evidence="1">
    <location>
        <begin position="71"/>
        <end position="93"/>
    </location>
</feature>
<feature type="region of interest" description="Disordered" evidence="1">
    <location>
        <begin position="295"/>
        <end position="354"/>
    </location>
</feature>
<reference evidence="3" key="1">
    <citation type="submission" date="2021-01" db="UniProtKB">
        <authorList>
            <consortium name="EnsemblMetazoa"/>
        </authorList>
    </citation>
    <scope>IDENTIFICATION</scope>
</reference>
<name>A0A7M7GG76_NASVI</name>
<feature type="chain" id="PRO_5029476258" evidence="2">
    <location>
        <begin position="23"/>
        <end position="681"/>
    </location>
</feature>
<organism evidence="3 4">
    <name type="scientific">Nasonia vitripennis</name>
    <name type="common">Parasitic wasp</name>
    <dbReference type="NCBI Taxonomy" id="7425"/>
    <lineage>
        <taxon>Eukaryota</taxon>
        <taxon>Metazoa</taxon>
        <taxon>Ecdysozoa</taxon>
        <taxon>Arthropoda</taxon>
        <taxon>Hexapoda</taxon>
        <taxon>Insecta</taxon>
        <taxon>Pterygota</taxon>
        <taxon>Neoptera</taxon>
        <taxon>Endopterygota</taxon>
        <taxon>Hymenoptera</taxon>
        <taxon>Apocrita</taxon>
        <taxon>Proctotrupomorpha</taxon>
        <taxon>Chalcidoidea</taxon>
        <taxon>Pteromalidae</taxon>
        <taxon>Pteromalinae</taxon>
        <taxon>Nasonia</taxon>
    </lineage>
</organism>
<evidence type="ECO:0000256" key="2">
    <source>
        <dbReference type="SAM" id="SignalP"/>
    </source>
</evidence>
<feature type="compositionally biased region" description="Polar residues" evidence="1">
    <location>
        <begin position="669"/>
        <end position="681"/>
    </location>
</feature>
<keyword evidence="4" id="KW-1185">Reference proteome</keyword>
<feature type="compositionally biased region" description="Basic and acidic residues" evidence="1">
    <location>
        <begin position="602"/>
        <end position="618"/>
    </location>
</feature>
<dbReference type="Proteomes" id="UP000002358">
    <property type="component" value="Chromosome 4"/>
</dbReference>